<protein>
    <submittedName>
        <fullName evidence="1">Uncharacterized protein</fullName>
    </submittedName>
</protein>
<evidence type="ECO:0000313" key="1">
    <source>
        <dbReference type="EMBL" id="MEI4550939.1"/>
    </source>
</evidence>
<name>A0ABU8EVE0_9GAMM</name>
<dbReference type="RefSeq" id="WP_157813588.1">
    <property type="nucleotide sequence ID" value="NZ_CP023399.1"/>
</dbReference>
<proteinExistence type="predicted"/>
<evidence type="ECO:0000313" key="2">
    <source>
        <dbReference type="Proteomes" id="UP001382455"/>
    </source>
</evidence>
<dbReference type="EMBL" id="JBAWKS010000002">
    <property type="protein sequence ID" value="MEI4550939.1"/>
    <property type="molecule type" value="Genomic_DNA"/>
</dbReference>
<dbReference type="Proteomes" id="UP001382455">
    <property type="component" value="Unassembled WGS sequence"/>
</dbReference>
<comment type="caution">
    <text evidence="1">The sequence shown here is derived from an EMBL/GenBank/DDBJ whole genome shotgun (WGS) entry which is preliminary data.</text>
</comment>
<accession>A0ABU8EVE0</accession>
<sequence length="53" mass="5938">MKNDKSVFFAAKVANKKQAKQWKADKKDATAGCSGPWARADSRWLGRDNGMYC</sequence>
<gene>
    <name evidence="1" type="ORF">WAE96_14810</name>
</gene>
<reference evidence="1 2" key="1">
    <citation type="submission" date="2023-12" db="EMBL/GenBank/DDBJ databases">
        <title>Friends and Foes: Symbiotic and Algicidal bacterial influence on Karenia brevis blooms.</title>
        <authorList>
            <person name="Fei C."/>
            <person name="Mohamed A.R."/>
            <person name="Booker A."/>
            <person name="Arshad M."/>
            <person name="Klass S."/>
            <person name="Ahn S."/>
            <person name="Gilbert P.M."/>
            <person name="Heil C.A."/>
            <person name="Martinez J.M."/>
            <person name="Amin S.A."/>
        </authorList>
    </citation>
    <scope>NUCLEOTIDE SEQUENCE [LARGE SCALE GENOMIC DNA]</scope>
    <source>
        <strain evidence="1 2">CE15</strain>
    </source>
</reference>
<organism evidence="1 2">
    <name type="scientific">Pseudoalteromonas spongiae</name>
    <dbReference type="NCBI Taxonomy" id="298657"/>
    <lineage>
        <taxon>Bacteria</taxon>
        <taxon>Pseudomonadati</taxon>
        <taxon>Pseudomonadota</taxon>
        <taxon>Gammaproteobacteria</taxon>
        <taxon>Alteromonadales</taxon>
        <taxon>Pseudoalteromonadaceae</taxon>
        <taxon>Pseudoalteromonas</taxon>
    </lineage>
</organism>
<keyword evidence="2" id="KW-1185">Reference proteome</keyword>